<feature type="transmembrane region" description="Helical" evidence="7">
    <location>
        <begin position="234"/>
        <end position="255"/>
    </location>
</feature>
<dbReference type="SUPFAM" id="SSF161098">
    <property type="entry name" value="MetI-like"/>
    <property type="match status" value="1"/>
</dbReference>
<feature type="transmembrane region" description="Helical" evidence="7">
    <location>
        <begin position="134"/>
        <end position="159"/>
    </location>
</feature>
<comment type="similarity">
    <text evidence="7">Belongs to the binding-protein-dependent transport system permease family.</text>
</comment>
<dbReference type="PANTHER" id="PTHR43163:SF6">
    <property type="entry name" value="DIPEPTIDE TRANSPORT SYSTEM PERMEASE PROTEIN DPPB-RELATED"/>
    <property type="match status" value="1"/>
</dbReference>
<feature type="transmembrane region" description="Helical" evidence="7">
    <location>
        <begin position="285"/>
        <end position="306"/>
    </location>
</feature>
<dbReference type="Pfam" id="PF00528">
    <property type="entry name" value="BPD_transp_1"/>
    <property type="match status" value="1"/>
</dbReference>
<evidence type="ECO:0000256" key="6">
    <source>
        <dbReference type="ARBA" id="ARBA00023136"/>
    </source>
</evidence>
<dbReference type="PANTHER" id="PTHR43163">
    <property type="entry name" value="DIPEPTIDE TRANSPORT SYSTEM PERMEASE PROTEIN DPPB-RELATED"/>
    <property type="match status" value="1"/>
</dbReference>
<evidence type="ECO:0000256" key="4">
    <source>
        <dbReference type="ARBA" id="ARBA00022692"/>
    </source>
</evidence>
<reference evidence="9 10" key="1">
    <citation type="submission" date="2017-08" db="EMBL/GenBank/DDBJ databases">
        <authorList>
            <person name="de Groot N.N."/>
        </authorList>
    </citation>
    <scope>NUCLEOTIDE SEQUENCE [LARGE SCALE GENOMIC DNA]</scope>
    <source>
        <strain evidence="9 10">USBA 352</strain>
    </source>
</reference>
<comment type="subcellular location">
    <subcellularLocation>
        <location evidence="1 7">Cell membrane</location>
        <topology evidence="1 7">Multi-pass membrane protein</topology>
    </subcellularLocation>
</comment>
<sequence length="313" mass="34072">MTAFVLKRLGFAAITLFAVLTIVFFIVRVLPGDPALAILGDQASQSALEALRVRLGLDVPLYQQYFVFLGGVVVGDWGVSMVSGRPVIEEILKVLPATIELTVASLILGIVVGVPIGVWSAVRRNKLPDYLARIGSLLGLSFPAFVSAVLLLLFFSIHLRWFPVISSGQGSGLADRLRDLALPAINLGLIMAAYITRVTRSAMLEVLNQDYVRTARAKGLAFAIIVWRHCLRNALIPVVTVVGLYLGILIGNSVLTEIVFNRPGLGKLIVGALNQRDYTMLQGMMVIYTLIVVLVNLITDLTYGLIDPRIKYS</sequence>
<evidence type="ECO:0000256" key="7">
    <source>
        <dbReference type="RuleBase" id="RU363032"/>
    </source>
</evidence>
<protein>
    <submittedName>
        <fullName evidence="9">Peptide/nickel transport system permease protein</fullName>
    </submittedName>
</protein>
<keyword evidence="4 7" id="KW-0812">Transmembrane</keyword>
<dbReference type="CDD" id="cd06261">
    <property type="entry name" value="TM_PBP2"/>
    <property type="match status" value="1"/>
</dbReference>
<organism evidence="9 10">
    <name type="scientific">Stappia indica</name>
    <dbReference type="NCBI Taxonomy" id="538381"/>
    <lineage>
        <taxon>Bacteria</taxon>
        <taxon>Pseudomonadati</taxon>
        <taxon>Pseudomonadota</taxon>
        <taxon>Alphaproteobacteria</taxon>
        <taxon>Hyphomicrobiales</taxon>
        <taxon>Stappiaceae</taxon>
        <taxon>Stappia</taxon>
    </lineage>
</organism>
<dbReference type="PROSITE" id="PS50928">
    <property type="entry name" value="ABC_TM1"/>
    <property type="match status" value="1"/>
</dbReference>
<feature type="domain" description="ABC transmembrane type-1" evidence="8">
    <location>
        <begin position="95"/>
        <end position="299"/>
    </location>
</feature>
<feature type="transmembrane region" description="Helical" evidence="7">
    <location>
        <begin position="62"/>
        <end position="82"/>
    </location>
</feature>
<proteinExistence type="inferred from homology"/>
<dbReference type="GO" id="GO:0005886">
    <property type="term" value="C:plasma membrane"/>
    <property type="evidence" value="ECO:0007669"/>
    <property type="project" value="UniProtKB-SubCell"/>
</dbReference>
<dbReference type="InterPro" id="IPR045621">
    <property type="entry name" value="BPD_transp_1_N"/>
</dbReference>
<feature type="transmembrane region" description="Helical" evidence="7">
    <location>
        <begin position="94"/>
        <end position="122"/>
    </location>
</feature>
<dbReference type="GO" id="GO:0055085">
    <property type="term" value="P:transmembrane transport"/>
    <property type="evidence" value="ECO:0007669"/>
    <property type="project" value="InterPro"/>
</dbReference>
<dbReference type="Proteomes" id="UP000219331">
    <property type="component" value="Unassembled WGS sequence"/>
</dbReference>
<keyword evidence="10" id="KW-1185">Reference proteome</keyword>
<gene>
    <name evidence="9" type="ORF">SAMN05421512_10814</name>
</gene>
<evidence type="ECO:0000313" key="10">
    <source>
        <dbReference type="Proteomes" id="UP000219331"/>
    </source>
</evidence>
<dbReference type="Pfam" id="PF19300">
    <property type="entry name" value="BPD_transp_1_N"/>
    <property type="match status" value="1"/>
</dbReference>
<dbReference type="InterPro" id="IPR000515">
    <property type="entry name" value="MetI-like"/>
</dbReference>
<keyword evidence="2 7" id="KW-0813">Transport</keyword>
<dbReference type="AlphaFoldDB" id="A0A285T0R3"/>
<evidence type="ECO:0000256" key="1">
    <source>
        <dbReference type="ARBA" id="ARBA00004651"/>
    </source>
</evidence>
<evidence type="ECO:0000256" key="3">
    <source>
        <dbReference type="ARBA" id="ARBA00022475"/>
    </source>
</evidence>
<dbReference type="InterPro" id="IPR035906">
    <property type="entry name" value="MetI-like_sf"/>
</dbReference>
<dbReference type="OrthoDB" id="9807402at2"/>
<keyword evidence="6 7" id="KW-0472">Membrane</keyword>
<evidence type="ECO:0000256" key="2">
    <source>
        <dbReference type="ARBA" id="ARBA00022448"/>
    </source>
</evidence>
<name>A0A285T0R3_9HYPH</name>
<dbReference type="Gene3D" id="1.10.3720.10">
    <property type="entry name" value="MetI-like"/>
    <property type="match status" value="1"/>
</dbReference>
<keyword evidence="5 7" id="KW-1133">Transmembrane helix</keyword>
<accession>A0A285T0R3</accession>
<evidence type="ECO:0000259" key="8">
    <source>
        <dbReference type="PROSITE" id="PS50928"/>
    </source>
</evidence>
<dbReference type="EMBL" id="OBML01000008">
    <property type="protein sequence ID" value="SOC14832.1"/>
    <property type="molecule type" value="Genomic_DNA"/>
</dbReference>
<feature type="transmembrane region" description="Helical" evidence="7">
    <location>
        <begin position="9"/>
        <end position="30"/>
    </location>
</feature>
<evidence type="ECO:0000313" key="9">
    <source>
        <dbReference type="EMBL" id="SOC14832.1"/>
    </source>
</evidence>
<keyword evidence="3" id="KW-1003">Cell membrane</keyword>
<evidence type="ECO:0000256" key="5">
    <source>
        <dbReference type="ARBA" id="ARBA00022989"/>
    </source>
</evidence>
<dbReference type="STRING" id="538381.GCA_001696535_02858"/>
<dbReference type="RefSeq" id="WP_097175453.1">
    <property type="nucleotide sequence ID" value="NZ_OBML01000008.1"/>
</dbReference>